<protein>
    <recommendedName>
        <fullName evidence="1">bis(5'-nucleosyl)-tetraphosphatase (symmetrical)</fullName>
        <ecNumber evidence="1">3.6.1.41</ecNumber>
    </recommendedName>
</protein>
<proteinExistence type="predicted"/>
<accession>A0ABD4T2M5</accession>
<dbReference type="EMBL" id="JTHE03000044">
    <property type="protein sequence ID" value="MCM1982663.1"/>
    <property type="molecule type" value="Genomic_DNA"/>
</dbReference>
<evidence type="ECO:0000259" key="7">
    <source>
        <dbReference type="PROSITE" id="PS51831"/>
    </source>
</evidence>
<evidence type="ECO:0000256" key="6">
    <source>
        <dbReference type="ARBA" id="ARBA00049417"/>
    </source>
</evidence>
<evidence type="ECO:0000256" key="3">
    <source>
        <dbReference type="ARBA" id="ARBA00022741"/>
    </source>
</evidence>
<keyword evidence="9" id="KW-1185">Reference proteome</keyword>
<dbReference type="Pfam" id="PF01966">
    <property type="entry name" value="HD"/>
    <property type="match status" value="1"/>
</dbReference>
<dbReference type="NCBIfam" id="TIGR00488">
    <property type="entry name" value="bis(5'-nucleosyl)-tetraphosphatase (symmetrical) YqeK"/>
    <property type="match status" value="1"/>
</dbReference>
<dbReference type="InterPro" id="IPR005249">
    <property type="entry name" value="YqeK"/>
</dbReference>
<dbReference type="GO" id="GO:0000166">
    <property type="term" value="F:nucleotide binding"/>
    <property type="evidence" value="ECO:0007669"/>
    <property type="project" value="UniProtKB-KW"/>
</dbReference>
<comment type="caution">
    <text evidence="8">The sequence shown here is derived from an EMBL/GenBank/DDBJ whole genome shotgun (WGS) entry which is preliminary data.</text>
</comment>
<evidence type="ECO:0000256" key="5">
    <source>
        <dbReference type="ARBA" id="ARBA00023004"/>
    </source>
</evidence>
<dbReference type="EC" id="3.6.1.41" evidence="1"/>
<keyword evidence="5" id="KW-0408">Iron</keyword>
<dbReference type="Gene3D" id="1.10.3210.10">
    <property type="entry name" value="Hypothetical protein af1432"/>
    <property type="match status" value="1"/>
</dbReference>
<dbReference type="InterPro" id="IPR006674">
    <property type="entry name" value="HD_domain"/>
</dbReference>
<dbReference type="PROSITE" id="PS51831">
    <property type="entry name" value="HD"/>
    <property type="match status" value="1"/>
</dbReference>
<keyword evidence="4 8" id="KW-0378">Hydrolase</keyword>
<dbReference type="Proteomes" id="UP000031561">
    <property type="component" value="Unassembled WGS sequence"/>
</dbReference>
<evidence type="ECO:0000313" key="8">
    <source>
        <dbReference type="EMBL" id="MCM1982663.1"/>
    </source>
</evidence>
<dbReference type="AlphaFoldDB" id="A0ABD4T2M5"/>
<dbReference type="InterPro" id="IPR003607">
    <property type="entry name" value="HD/PDEase_dom"/>
</dbReference>
<evidence type="ECO:0000256" key="4">
    <source>
        <dbReference type="ARBA" id="ARBA00022801"/>
    </source>
</evidence>
<dbReference type="NCBIfam" id="TIGR00277">
    <property type="entry name" value="HDIG"/>
    <property type="match status" value="1"/>
</dbReference>
<dbReference type="InterPro" id="IPR006675">
    <property type="entry name" value="HDIG_dom"/>
</dbReference>
<keyword evidence="2" id="KW-0479">Metal-binding</keyword>
<evidence type="ECO:0000256" key="1">
    <source>
        <dbReference type="ARBA" id="ARBA00012506"/>
    </source>
</evidence>
<dbReference type="PANTHER" id="PTHR35795:SF1">
    <property type="entry name" value="BIS(5'-NUCLEOSYL)-TETRAPHOSPHATASE, SYMMETRICAL"/>
    <property type="match status" value="1"/>
</dbReference>
<sequence length="205" mass="23360">MNFLDRDRVLTWLYDHLPQRRVDHILRVEQVAEDLALVHGVDPEKSRQAGLLHDLAKFYPPDTLLSTARQQGHRIHPVEQAHPHLLHAWVSAVEANRLFGVESPEILAAIRNHTLGCPGMDALSGIIFLADALEPGRGEGAKLNQIRAWSQQNWHKAVWKTCDHTLKQLLKAGQMIHPQMLETRNWAMAQAKLKKDDKLESLDRL</sequence>
<evidence type="ECO:0000313" key="9">
    <source>
        <dbReference type="Proteomes" id="UP000031561"/>
    </source>
</evidence>
<organism evidence="8 9">
    <name type="scientific">Lyngbya confervoides BDU141951</name>
    <dbReference type="NCBI Taxonomy" id="1574623"/>
    <lineage>
        <taxon>Bacteria</taxon>
        <taxon>Bacillati</taxon>
        <taxon>Cyanobacteriota</taxon>
        <taxon>Cyanophyceae</taxon>
        <taxon>Oscillatoriophycideae</taxon>
        <taxon>Oscillatoriales</taxon>
        <taxon>Microcoleaceae</taxon>
        <taxon>Lyngbya</taxon>
    </lineage>
</organism>
<dbReference type="CDD" id="cd00077">
    <property type="entry name" value="HDc"/>
    <property type="match status" value="1"/>
</dbReference>
<reference evidence="8 9" key="1">
    <citation type="journal article" date="2015" name="Genome Announc.">
        <title>Draft Genome Sequence of Filamentous Marine Cyanobacterium Lyngbya confervoides Strain BDU141951.</title>
        <authorList>
            <person name="Chandrababunaidu M.M."/>
            <person name="Sen D."/>
            <person name="Tripathy S."/>
        </authorList>
    </citation>
    <scope>NUCLEOTIDE SEQUENCE [LARGE SCALE GENOMIC DNA]</scope>
    <source>
        <strain evidence="8 9">BDU141951</strain>
    </source>
</reference>
<evidence type="ECO:0000256" key="2">
    <source>
        <dbReference type="ARBA" id="ARBA00022723"/>
    </source>
</evidence>
<name>A0ABD4T2M5_9CYAN</name>
<dbReference type="GO" id="GO:0008803">
    <property type="term" value="F:bis(5'-nucleosyl)-tetraphosphatase (symmetrical) activity"/>
    <property type="evidence" value="ECO:0007669"/>
    <property type="project" value="UniProtKB-EC"/>
</dbReference>
<comment type="catalytic activity">
    <reaction evidence="6">
        <text>P(1),P(4)-bis(5'-adenosyl) tetraphosphate + H2O = 2 ADP + 2 H(+)</text>
        <dbReference type="Rhea" id="RHEA:24252"/>
        <dbReference type="ChEBI" id="CHEBI:15377"/>
        <dbReference type="ChEBI" id="CHEBI:15378"/>
        <dbReference type="ChEBI" id="CHEBI:58141"/>
        <dbReference type="ChEBI" id="CHEBI:456216"/>
        <dbReference type="EC" id="3.6.1.41"/>
    </reaction>
</comment>
<dbReference type="SMART" id="SM00471">
    <property type="entry name" value="HDc"/>
    <property type="match status" value="1"/>
</dbReference>
<keyword evidence="3" id="KW-0547">Nucleotide-binding</keyword>
<dbReference type="PANTHER" id="PTHR35795">
    <property type="entry name" value="SLR1885 PROTEIN"/>
    <property type="match status" value="1"/>
</dbReference>
<dbReference type="InterPro" id="IPR051094">
    <property type="entry name" value="Diverse_Catalytic_Enzymes"/>
</dbReference>
<feature type="domain" description="HD" evidence="7">
    <location>
        <begin position="21"/>
        <end position="136"/>
    </location>
</feature>
<dbReference type="GO" id="GO:0046872">
    <property type="term" value="F:metal ion binding"/>
    <property type="evidence" value="ECO:0007669"/>
    <property type="project" value="UniProtKB-KW"/>
</dbReference>
<dbReference type="RefSeq" id="WP_166274570.1">
    <property type="nucleotide sequence ID" value="NZ_JTHE03000044.1"/>
</dbReference>
<gene>
    <name evidence="8" type="primary">yqeK</name>
    <name evidence="8" type="ORF">QQ91_0007470</name>
</gene>
<dbReference type="SUPFAM" id="SSF109604">
    <property type="entry name" value="HD-domain/PDEase-like"/>
    <property type="match status" value="1"/>
</dbReference>